<sequence length="207" mass="22904">MKTANEKQRIIVRKLTSHSKAETFTVKQDEKLTLVLIAVSGIAYSLTVELVGKKAEARILGILIGRKQAEITLHTKQIHTAAETMSDLHIKSVLFDRAILAYAGSIRIEKAAQQSNAYQRNDNLLLSGEAKAESKPALEILANEVRCTHGATLGKIDPEELFYLESRGLNQAKAQKIIIEGYFLSLLEKIPDETVKKQLVKTLGVIL</sequence>
<protein>
    <recommendedName>
        <fullName evidence="2">SUF system FeS cluster assembly SufBD core domain-containing protein</fullName>
    </recommendedName>
</protein>
<evidence type="ECO:0000313" key="4">
    <source>
        <dbReference type="Proteomes" id="UP000034543"/>
    </source>
</evidence>
<dbReference type="STRING" id="1618436.UV59_C0024G0012"/>
<dbReference type="Pfam" id="PF01458">
    <property type="entry name" value="SUFBD_core"/>
    <property type="match status" value="1"/>
</dbReference>
<dbReference type="Proteomes" id="UP000034543">
    <property type="component" value="Unassembled WGS sequence"/>
</dbReference>
<keyword evidence="1" id="KW-0812">Transmembrane</keyword>
<dbReference type="PANTHER" id="PTHR43575">
    <property type="entry name" value="PROTEIN ABCI7, CHLOROPLASTIC"/>
    <property type="match status" value="1"/>
</dbReference>
<dbReference type="AlphaFoldDB" id="A0A0G1EMF6"/>
<keyword evidence="1" id="KW-1133">Transmembrane helix</keyword>
<feature type="domain" description="SUF system FeS cluster assembly SufBD core" evidence="2">
    <location>
        <begin position="18"/>
        <end position="181"/>
    </location>
</feature>
<accession>A0A0G1EMF6</accession>
<evidence type="ECO:0000256" key="1">
    <source>
        <dbReference type="SAM" id="Phobius"/>
    </source>
</evidence>
<organism evidence="3 4">
    <name type="scientific">Candidatus Gottesmanbacteria bacterium GW2011_GWA1_43_11</name>
    <dbReference type="NCBI Taxonomy" id="1618436"/>
    <lineage>
        <taxon>Bacteria</taxon>
        <taxon>Candidatus Gottesmaniibacteriota</taxon>
    </lineage>
</organism>
<dbReference type="SUPFAM" id="SSF101960">
    <property type="entry name" value="Stabilizer of iron transporter SufD"/>
    <property type="match status" value="1"/>
</dbReference>
<comment type="caution">
    <text evidence="3">The sequence shown here is derived from an EMBL/GenBank/DDBJ whole genome shotgun (WGS) entry which is preliminary data.</text>
</comment>
<evidence type="ECO:0000259" key="2">
    <source>
        <dbReference type="Pfam" id="PF01458"/>
    </source>
</evidence>
<dbReference type="PANTHER" id="PTHR43575:SF1">
    <property type="entry name" value="PROTEIN ABCI7, CHLOROPLASTIC"/>
    <property type="match status" value="1"/>
</dbReference>
<dbReference type="PATRIC" id="fig|1618436.3.peg.1116"/>
<keyword evidence="1" id="KW-0472">Membrane</keyword>
<dbReference type="GO" id="GO:0016226">
    <property type="term" value="P:iron-sulfur cluster assembly"/>
    <property type="evidence" value="ECO:0007669"/>
    <property type="project" value="InterPro"/>
</dbReference>
<reference evidence="3 4" key="1">
    <citation type="journal article" date="2015" name="Nature">
        <title>rRNA introns, odd ribosomes, and small enigmatic genomes across a large radiation of phyla.</title>
        <authorList>
            <person name="Brown C.T."/>
            <person name="Hug L.A."/>
            <person name="Thomas B.C."/>
            <person name="Sharon I."/>
            <person name="Castelle C.J."/>
            <person name="Singh A."/>
            <person name="Wilkins M.J."/>
            <person name="Williams K.H."/>
            <person name="Banfield J.F."/>
        </authorList>
    </citation>
    <scope>NUCLEOTIDE SEQUENCE [LARGE SCALE GENOMIC DNA]</scope>
</reference>
<dbReference type="EMBL" id="LCFB01000024">
    <property type="protein sequence ID" value="KKS84216.1"/>
    <property type="molecule type" value="Genomic_DNA"/>
</dbReference>
<dbReference type="InterPro" id="IPR037284">
    <property type="entry name" value="SUF_FeS_clus_asmbl_SufBD_sf"/>
</dbReference>
<feature type="transmembrane region" description="Helical" evidence="1">
    <location>
        <begin position="32"/>
        <end position="52"/>
    </location>
</feature>
<evidence type="ECO:0000313" key="3">
    <source>
        <dbReference type="EMBL" id="KKS84216.1"/>
    </source>
</evidence>
<gene>
    <name evidence="3" type="ORF">UV59_C0024G0012</name>
</gene>
<dbReference type="InterPro" id="IPR000825">
    <property type="entry name" value="SUF_FeS_clus_asmbl_SufBD_core"/>
</dbReference>
<dbReference type="InterPro" id="IPR055346">
    <property type="entry name" value="Fe-S_cluster_assembly_SufBD"/>
</dbReference>
<proteinExistence type="predicted"/>
<name>A0A0G1EMF6_9BACT</name>